<dbReference type="RefSeq" id="WP_148622294.1">
    <property type="nucleotide sequence ID" value="NZ_SDGZ01000010.1"/>
</dbReference>
<dbReference type="GO" id="GO:0003677">
    <property type="term" value="F:DNA binding"/>
    <property type="evidence" value="ECO:0007669"/>
    <property type="project" value="UniProtKB-KW"/>
</dbReference>
<sequence length="155" mass="17692">MTESGEMTFEEANDALVDVFNNVMWIEEASLRASQFKDITIKDMHMIAAISMYERKSASQVAENVHLSPSATTSAIDKLVKKGYVERHRDDQNDRRVVFLSLTHRGRTVYRAHEAFHRALTHQLLDGTSKDDAISAKRIITNLQSYLHSLYDSSF</sequence>
<dbReference type="Pfam" id="PF01047">
    <property type="entry name" value="MarR"/>
    <property type="match status" value="1"/>
</dbReference>
<dbReference type="EMBL" id="SDGZ01000010">
    <property type="protein sequence ID" value="TYC50212.1"/>
    <property type="molecule type" value="Genomic_DNA"/>
</dbReference>
<evidence type="ECO:0000313" key="5">
    <source>
        <dbReference type="EMBL" id="TYC50212.1"/>
    </source>
</evidence>
<dbReference type="OrthoDB" id="5461037at2"/>
<dbReference type="InterPro" id="IPR036390">
    <property type="entry name" value="WH_DNA-bd_sf"/>
</dbReference>
<comment type="caution">
    <text evidence="5">The sequence shown here is derived from an EMBL/GenBank/DDBJ whole genome shotgun (WGS) entry which is preliminary data.</text>
</comment>
<feature type="domain" description="HTH marR-type" evidence="4">
    <location>
        <begin position="1"/>
        <end position="152"/>
    </location>
</feature>
<dbReference type="InterPro" id="IPR036388">
    <property type="entry name" value="WH-like_DNA-bd_sf"/>
</dbReference>
<dbReference type="PROSITE" id="PS50995">
    <property type="entry name" value="HTH_MARR_2"/>
    <property type="match status" value="1"/>
</dbReference>
<dbReference type="GO" id="GO:0003700">
    <property type="term" value="F:DNA-binding transcription factor activity"/>
    <property type="evidence" value="ECO:0007669"/>
    <property type="project" value="InterPro"/>
</dbReference>
<keyword evidence="2" id="KW-0238">DNA-binding</keyword>
<name>A0A6C2C963_9LACO</name>
<dbReference type="Gene3D" id="1.10.10.10">
    <property type="entry name" value="Winged helix-like DNA-binding domain superfamily/Winged helix DNA-binding domain"/>
    <property type="match status" value="1"/>
</dbReference>
<organism evidence="5 6">
    <name type="scientific">Weissella muntiaci</name>
    <dbReference type="NCBI Taxonomy" id="2508881"/>
    <lineage>
        <taxon>Bacteria</taxon>
        <taxon>Bacillati</taxon>
        <taxon>Bacillota</taxon>
        <taxon>Bacilli</taxon>
        <taxon>Lactobacillales</taxon>
        <taxon>Lactobacillaceae</taxon>
        <taxon>Weissella</taxon>
    </lineage>
</organism>
<evidence type="ECO:0000259" key="4">
    <source>
        <dbReference type="PROSITE" id="PS50995"/>
    </source>
</evidence>
<evidence type="ECO:0000313" key="6">
    <source>
        <dbReference type="Proteomes" id="UP000371977"/>
    </source>
</evidence>
<dbReference type="AlphaFoldDB" id="A0A6C2C963"/>
<dbReference type="Proteomes" id="UP000371977">
    <property type="component" value="Unassembled WGS sequence"/>
</dbReference>
<dbReference type="PANTHER" id="PTHR42756">
    <property type="entry name" value="TRANSCRIPTIONAL REGULATOR, MARR"/>
    <property type="match status" value="1"/>
</dbReference>
<keyword evidence="1" id="KW-0805">Transcription regulation</keyword>
<evidence type="ECO:0000256" key="1">
    <source>
        <dbReference type="ARBA" id="ARBA00023015"/>
    </source>
</evidence>
<keyword evidence="6" id="KW-1185">Reference proteome</keyword>
<dbReference type="SMART" id="SM00347">
    <property type="entry name" value="HTH_MARR"/>
    <property type="match status" value="1"/>
</dbReference>
<dbReference type="PANTHER" id="PTHR42756:SF1">
    <property type="entry name" value="TRANSCRIPTIONAL REPRESSOR OF EMRAB OPERON"/>
    <property type="match status" value="1"/>
</dbReference>
<proteinExistence type="predicted"/>
<reference evidence="5 6" key="1">
    <citation type="submission" date="2019-01" db="EMBL/GenBank/DDBJ databases">
        <title>Weissella sp. nov., a novel lactic acid bacterium isolated from animal feces.</title>
        <authorList>
            <person name="Wang L.-T."/>
        </authorList>
    </citation>
    <scope>NUCLEOTIDE SEQUENCE [LARGE SCALE GENOMIC DNA]</scope>
    <source>
        <strain evidence="5 6">8H-2</strain>
    </source>
</reference>
<evidence type="ECO:0000256" key="3">
    <source>
        <dbReference type="ARBA" id="ARBA00023163"/>
    </source>
</evidence>
<keyword evidence="3" id="KW-0804">Transcription</keyword>
<dbReference type="InterPro" id="IPR000835">
    <property type="entry name" value="HTH_MarR-typ"/>
</dbReference>
<gene>
    <name evidence="5" type="ORF">ESZ50_03925</name>
</gene>
<dbReference type="SUPFAM" id="SSF46785">
    <property type="entry name" value="Winged helix' DNA-binding domain"/>
    <property type="match status" value="1"/>
</dbReference>
<protein>
    <submittedName>
        <fullName evidence="5">MarR family transcriptional regulator</fullName>
    </submittedName>
</protein>
<evidence type="ECO:0000256" key="2">
    <source>
        <dbReference type="ARBA" id="ARBA00023125"/>
    </source>
</evidence>
<accession>A0A6C2C963</accession>